<keyword evidence="1" id="KW-1133">Transmembrane helix</keyword>
<proteinExistence type="predicted"/>
<keyword evidence="3" id="KW-1185">Reference proteome</keyword>
<dbReference type="EMBL" id="JAHXZN010000001">
    <property type="protein sequence ID" value="MBW6530522.1"/>
    <property type="molecule type" value="Genomic_DNA"/>
</dbReference>
<dbReference type="Pfam" id="PF14015">
    <property type="entry name" value="DUF4231"/>
    <property type="match status" value="1"/>
</dbReference>
<reference evidence="2 3" key="1">
    <citation type="submission" date="2021-07" db="EMBL/GenBank/DDBJ databases">
        <title>Sphingomonas sp.</title>
        <authorList>
            <person name="Feng G."/>
            <person name="Li J."/>
            <person name="Pan M."/>
        </authorList>
    </citation>
    <scope>NUCLEOTIDE SEQUENCE [LARGE SCALE GENOMIC DNA]</scope>
    <source>
        <strain evidence="2 3">RRHST34</strain>
    </source>
</reference>
<protein>
    <submittedName>
        <fullName evidence="2">DUF4231 domain-containing protein</fullName>
    </submittedName>
</protein>
<name>A0ABS7BLN1_9SPHN</name>
<dbReference type="Proteomes" id="UP000759103">
    <property type="component" value="Unassembled WGS sequence"/>
</dbReference>
<dbReference type="NCBIfam" id="NF033634">
    <property type="entry name" value="SLATT_1"/>
    <property type="match status" value="1"/>
</dbReference>
<dbReference type="RefSeq" id="WP_219747871.1">
    <property type="nucleotide sequence ID" value="NZ_JAHXZN010000001.1"/>
</dbReference>
<keyword evidence="1" id="KW-0812">Transmembrane</keyword>
<evidence type="ECO:0000256" key="1">
    <source>
        <dbReference type="SAM" id="Phobius"/>
    </source>
</evidence>
<dbReference type="InterPro" id="IPR025325">
    <property type="entry name" value="DUF4231"/>
</dbReference>
<gene>
    <name evidence="2" type="ORF">KZ820_07215</name>
</gene>
<evidence type="ECO:0000313" key="3">
    <source>
        <dbReference type="Proteomes" id="UP000759103"/>
    </source>
</evidence>
<accession>A0ABS7BLN1</accession>
<comment type="caution">
    <text evidence="2">The sequence shown here is derived from an EMBL/GenBank/DDBJ whole genome shotgun (WGS) entry which is preliminary data.</text>
</comment>
<organism evidence="2 3">
    <name type="scientific">Sphingomonas citri</name>
    <dbReference type="NCBI Taxonomy" id="2862499"/>
    <lineage>
        <taxon>Bacteria</taxon>
        <taxon>Pseudomonadati</taxon>
        <taxon>Pseudomonadota</taxon>
        <taxon>Alphaproteobacteria</taxon>
        <taxon>Sphingomonadales</taxon>
        <taxon>Sphingomonadaceae</taxon>
        <taxon>Sphingomonas</taxon>
    </lineage>
</organism>
<sequence length="151" mass="17252">MADTEFDRDFLAAVGRDQHKMKKLADRSMVLFILLRLGLVVGSASLPALSAFAERSWSTVFAIAVAVLAGLDTQFRWGEEWRHFRSAEMTLGRLRQDYDHGIASLKAGRAASELKSPADVFERFYEDVVKFQQSEADNFFKFRIVEWKRNA</sequence>
<feature type="transmembrane region" description="Helical" evidence="1">
    <location>
        <begin position="29"/>
        <end position="50"/>
    </location>
</feature>
<evidence type="ECO:0000313" key="2">
    <source>
        <dbReference type="EMBL" id="MBW6530522.1"/>
    </source>
</evidence>
<keyword evidence="1" id="KW-0472">Membrane</keyword>